<evidence type="ECO:0000256" key="14">
    <source>
        <dbReference type="ARBA" id="ARBA00061866"/>
    </source>
</evidence>
<accession>A0A9P0B8U9</accession>
<reference evidence="16" key="1">
    <citation type="submission" date="2021-12" db="EMBL/GenBank/DDBJ databases">
        <authorList>
            <person name="King R."/>
        </authorList>
    </citation>
    <scope>NUCLEOTIDE SEQUENCE</scope>
</reference>
<evidence type="ECO:0000256" key="10">
    <source>
        <dbReference type="ARBA" id="ARBA00031814"/>
    </source>
</evidence>
<evidence type="ECO:0000256" key="11">
    <source>
        <dbReference type="ARBA" id="ARBA00032755"/>
    </source>
</evidence>
<dbReference type="SUPFAM" id="SSF51569">
    <property type="entry name" value="Aldolase"/>
    <property type="match status" value="1"/>
</dbReference>
<evidence type="ECO:0000256" key="13">
    <source>
        <dbReference type="ARBA" id="ARBA00054733"/>
    </source>
</evidence>
<dbReference type="GO" id="GO:0016052">
    <property type="term" value="P:carbohydrate catabolic process"/>
    <property type="evidence" value="ECO:0007669"/>
    <property type="project" value="TreeGrafter"/>
</dbReference>
<keyword evidence="7" id="KW-0456">Lyase</keyword>
<dbReference type="GO" id="GO:0005737">
    <property type="term" value="C:cytoplasm"/>
    <property type="evidence" value="ECO:0007669"/>
    <property type="project" value="InterPro"/>
</dbReference>
<proteinExistence type="inferred from homology"/>
<evidence type="ECO:0000313" key="17">
    <source>
        <dbReference type="Proteomes" id="UP001154078"/>
    </source>
</evidence>
<organism evidence="16 17">
    <name type="scientific">Brassicogethes aeneus</name>
    <name type="common">Rape pollen beetle</name>
    <name type="synonym">Meligethes aeneus</name>
    <dbReference type="NCBI Taxonomy" id="1431903"/>
    <lineage>
        <taxon>Eukaryota</taxon>
        <taxon>Metazoa</taxon>
        <taxon>Ecdysozoa</taxon>
        <taxon>Arthropoda</taxon>
        <taxon>Hexapoda</taxon>
        <taxon>Insecta</taxon>
        <taxon>Pterygota</taxon>
        <taxon>Neoptera</taxon>
        <taxon>Endopterygota</taxon>
        <taxon>Coleoptera</taxon>
        <taxon>Polyphaga</taxon>
        <taxon>Cucujiformia</taxon>
        <taxon>Nitidulidae</taxon>
        <taxon>Meligethinae</taxon>
        <taxon>Brassicogethes</taxon>
    </lineage>
</organism>
<evidence type="ECO:0000256" key="8">
    <source>
        <dbReference type="ARBA" id="ARBA00023242"/>
    </source>
</evidence>
<dbReference type="AlphaFoldDB" id="A0A9P0B8U9"/>
<evidence type="ECO:0000256" key="15">
    <source>
        <dbReference type="ARBA" id="ARBA00068105"/>
    </source>
</evidence>
<protein>
    <recommendedName>
        <fullName evidence="15">Deoxyribose-phosphate aldolase</fullName>
        <ecNumber evidence="5">4.1.2.4</ecNumber>
    </recommendedName>
    <alternativeName>
        <fullName evidence="11">2-deoxy-D-ribose 5-phosphate aldolase</fullName>
    </alternativeName>
    <alternativeName>
        <fullName evidence="10">Phosphodeoxyriboaldolase</fullName>
    </alternativeName>
</protein>
<keyword evidence="6" id="KW-0963">Cytoplasm</keyword>
<dbReference type="EC" id="4.1.2.4" evidence="5"/>
<evidence type="ECO:0000256" key="4">
    <source>
        <dbReference type="ARBA" id="ARBA00009473"/>
    </source>
</evidence>
<comment type="similarity">
    <text evidence="4">Belongs to the DeoC/FbaB aldolase family. DeoC type 2 subfamily.</text>
</comment>
<evidence type="ECO:0000256" key="6">
    <source>
        <dbReference type="ARBA" id="ARBA00022490"/>
    </source>
</evidence>
<dbReference type="Proteomes" id="UP001154078">
    <property type="component" value="Chromosome 5"/>
</dbReference>
<dbReference type="CDD" id="cd00959">
    <property type="entry name" value="DeoC"/>
    <property type="match status" value="1"/>
</dbReference>
<dbReference type="PANTHER" id="PTHR10889">
    <property type="entry name" value="DEOXYRIBOSE-PHOSPHATE ALDOLASE"/>
    <property type="match status" value="1"/>
</dbReference>
<dbReference type="Pfam" id="PF01791">
    <property type="entry name" value="DeoC"/>
    <property type="match status" value="1"/>
</dbReference>
<evidence type="ECO:0000256" key="9">
    <source>
        <dbReference type="ARBA" id="ARBA00023270"/>
    </source>
</evidence>
<dbReference type="PANTHER" id="PTHR10889:SF3">
    <property type="entry name" value="DEOXYRIBOSE-PHOSPHATE ALDOLASE"/>
    <property type="match status" value="1"/>
</dbReference>
<comment type="subcellular location">
    <subcellularLocation>
        <location evidence="2">Cytoplasmic granule</location>
    </subcellularLocation>
    <subcellularLocation>
        <location evidence="1">Nucleus</location>
    </subcellularLocation>
</comment>
<dbReference type="Gene3D" id="3.20.20.70">
    <property type="entry name" value="Aldolase class I"/>
    <property type="match status" value="1"/>
</dbReference>
<comment type="subunit">
    <text evidence="14">Interacts with YBX1.</text>
</comment>
<evidence type="ECO:0000256" key="1">
    <source>
        <dbReference type="ARBA" id="ARBA00004123"/>
    </source>
</evidence>
<dbReference type="GO" id="GO:0005634">
    <property type="term" value="C:nucleus"/>
    <property type="evidence" value="ECO:0007669"/>
    <property type="project" value="UniProtKB-SubCell"/>
</dbReference>
<dbReference type="GO" id="GO:0009264">
    <property type="term" value="P:deoxyribonucleotide catabolic process"/>
    <property type="evidence" value="ECO:0007669"/>
    <property type="project" value="InterPro"/>
</dbReference>
<gene>
    <name evidence="16" type="ORF">MELIAE_LOCUS8259</name>
</gene>
<dbReference type="NCBIfam" id="TIGR00126">
    <property type="entry name" value="deoC"/>
    <property type="match status" value="1"/>
</dbReference>
<sequence length="331" mass="36813">MNYMSFNMLERNPGCELDLGWLNNVRINLNATNQKAKQISSSVNLKNEFRAAWLLKAVTCIDLTTLGGDDTYGNVARLCHKACRPIADDLLEKLGFSYEENSPLRTAAICVYPSRVEDARKTLEKLGYYEKINIASVATGFPSGQMPLKTRLEEIRFAVEKGANEIDIVIDRSLVLTGKWELLYQEIQQMKEACGPNAHMKAILATGELGTLDNVYKASLIAMMAGSDFIKTSTGKESVNATLQFGIVMSRAIKEYHEKMGYKVGLKPAGGIRTSQDALTWLTLVKKMLGDDWLNPDLFRFGASGLLGDIECNLYEYVTGKKAKPYEFTMG</sequence>
<evidence type="ECO:0000313" key="16">
    <source>
        <dbReference type="EMBL" id="CAH0557560.1"/>
    </source>
</evidence>
<comment type="function">
    <text evidence="13">Catalyzes a reversible aldol reaction between acetaldehyde and D-glyceraldehyde 3-phosphate to generate 2-deoxy-D-ribose 5-phosphate. Participates in stress granule (SG) assembly. May allow ATP production from extracellular deoxyinosine in conditions of energy deprivation.</text>
</comment>
<comment type="catalytic activity">
    <reaction evidence="12">
        <text>2-deoxy-D-ribose 5-phosphate = D-glyceraldehyde 3-phosphate + acetaldehyde</text>
        <dbReference type="Rhea" id="RHEA:12821"/>
        <dbReference type="ChEBI" id="CHEBI:15343"/>
        <dbReference type="ChEBI" id="CHEBI:59776"/>
        <dbReference type="ChEBI" id="CHEBI:62877"/>
        <dbReference type="EC" id="4.1.2.4"/>
    </reaction>
</comment>
<name>A0A9P0B8U9_BRAAE</name>
<dbReference type="OrthoDB" id="70823at2759"/>
<keyword evidence="9" id="KW-0704">Schiff base</keyword>
<evidence type="ECO:0000256" key="12">
    <source>
        <dbReference type="ARBA" id="ARBA00048791"/>
    </source>
</evidence>
<dbReference type="InterPro" id="IPR002915">
    <property type="entry name" value="DeoC/FbaB/LacD_aldolase"/>
</dbReference>
<evidence type="ECO:0000256" key="2">
    <source>
        <dbReference type="ARBA" id="ARBA00004463"/>
    </source>
</evidence>
<evidence type="ECO:0000256" key="7">
    <source>
        <dbReference type="ARBA" id="ARBA00023239"/>
    </source>
</evidence>
<dbReference type="InterPro" id="IPR013785">
    <property type="entry name" value="Aldolase_TIM"/>
</dbReference>
<dbReference type="SMART" id="SM01133">
    <property type="entry name" value="DeoC"/>
    <property type="match status" value="1"/>
</dbReference>
<dbReference type="GO" id="GO:0004139">
    <property type="term" value="F:deoxyribose-phosphate aldolase activity"/>
    <property type="evidence" value="ECO:0007669"/>
    <property type="project" value="UniProtKB-EC"/>
</dbReference>
<evidence type="ECO:0000256" key="5">
    <source>
        <dbReference type="ARBA" id="ARBA00012515"/>
    </source>
</evidence>
<evidence type="ECO:0000256" key="3">
    <source>
        <dbReference type="ARBA" id="ARBA00004816"/>
    </source>
</evidence>
<dbReference type="FunFam" id="3.20.20.70:FF:000103">
    <property type="entry name" value="Putative deoxyribose-phosphate aldolase"/>
    <property type="match status" value="1"/>
</dbReference>
<keyword evidence="8" id="KW-0539">Nucleus</keyword>
<dbReference type="EMBL" id="OV121136">
    <property type="protein sequence ID" value="CAH0557560.1"/>
    <property type="molecule type" value="Genomic_DNA"/>
</dbReference>
<comment type="pathway">
    <text evidence="3">Carbohydrate degradation; 2-deoxy-D-ribose 1-phosphate degradation; D-glyceraldehyde 3-phosphate and acetaldehyde from 2-deoxy-alpha-D-ribose 1-phosphate: step 2/2.</text>
</comment>
<dbReference type="InterPro" id="IPR011343">
    <property type="entry name" value="DeoC"/>
</dbReference>
<keyword evidence="17" id="KW-1185">Reference proteome</keyword>